<protein>
    <submittedName>
        <fullName evidence="1">Uncharacterized protein</fullName>
    </submittedName>
</protein>
<sequence length="40" mass="4669">MINLLVYLALINIQGLIHVLRKFQLFLFSYLFFTGKLPLG</sequence>
<keyword evidence="2" id="KW-1185">Reference proteome</keyword>
<organism evidence="1 2">
    <name type="scientific">Nostoc sphaeroides CCNUC1</name>
    <dbReference type="NCBI Taxonomy" id="2653204"/>
    <lineage>
        <taxon>Bacteria</taxon>
        <taxon>Bacillati</taxon>
        <taxon>Cyanobacteriota</taxon>
        <taxon>Cyanophyceae</taxon>
        <taxon>Nostocales</taxon>
        <taxon>Nostocaceae</taxon>
        <taxon>Nostoc</taxon>
    </lineage>
</organism>
<proteinExistence type="predicted"/>
<evidence type="ECO:0000313" key="1">
    <source>
        <dbReference type="EMBL" id="QFS50114.1"/>
    </source>
</evidence>
<name>A0A5P8WBX0_9NOSO</name>
<reference evidence="1 2" key="1">
    <citation type="submission" date="2019-10" db="EMBL/GenBank/DDBJ databases">
        <title>Genomic and transcriptomic insights into the perfect genentic adaptation of a filamentous nitrogen-fixing cyanobacterium to rice fields.</title>
        <authorList>
            <person name="Chen Z."/>
        </authorList>
    </citation>
    <scope>NUCLEOTIDE SEQUENCE [LARGE SCALE GENOMIC DNA]</scope>
    <source>
        <strain evidence="1">CCNUC1</strain>
    </source>
</reference>
<gene>
    <name evidence="1" type="ORF">GXM_07608</name>
</gene>
<evidence type="ECO:0000313" key="2">
    <source>
        <dbReference type="Proteomes" id="UP000326678"/>
    </source>
</evidence>
<dbReference type="EMBL" id="CP045227">
    <property type="protein sequence ID" value="QFS50114.1"/>
    <property type="molecule type" value="Genomic_DNA"/>
</dbReference>
<dbReference type="AlphaFoldDB" id="A0A5P8WBX0"/>
<dbReference type="Proteomes" id="UP000326678">
    <property type="component" value="Chromosome Gxm2"/>
</dbReference>
<accession>A0A5P8WBX0</accession>
<dbReference type="KEGG" id="nsh:GXM_07608"/>